<accession>A0ABT3FVT4</accession>
<keyword evidence="1" id="KW-1133">Transmembrane helix</keyword>
<sequence length="153" mass="16455">MKPCIARQHAEDCRQMAGFLLGFAVIMALAGAAVGDSLGPGMMLLACIAAAVVFAGGFIHEMAQARHYDRVGRNASRELAASPPPAAQPTELRRIPVELYGGPLDGGPMMIQEDTHTIEVESKATGEQSYYQRSQLKSRKGCTVFEHRPQISA</sequence>
<keyword evidence="1" id="KW-0472">Membrane</keyword>
<protein>
    <submittedName>
        <fullName evidence="2">Uncharacterized protein</fullName>
    </submittedName>
</protein>
<feature type="transmembrane region" description="Helical" evidence="1">
    <location>
        <begin position="41"/>
        <end position="60"/>
    </location>
</feature>
<evidence type="ECO:0000256" key="1">
    <source>
        <dbReference type="SAM" id="Phobius"/>
    </source>
</evidence>
<dbReference type="RefSeq" id="WP_264503639.1">
    <property type="nucleotide sequence ID" value="NZ_JAPDDS010000021.1"/>
</dbReference>
<dbReference type="Proteomes" id="UP001207930">
    <property type="component" value="Unassembled WGS sequence"/>
</dbReference>
<dbReference type="EMBL" id="JAPDDS010000021">
    <property type="protein sequence ID" value="MCW1887682.1"/>
    <property type="molecule type" value="Genomic_DNA"/>
</dbReference>
<keyword evidence="3" id="KW-1185">Reference proteome</keyword>
<organism evidence="2 3">
    <name type="scientific">Luteolibacter flavescens</name>
    <dbReference type="NCBI Taxonomy" id="1859460"/>
    <lineage>
        <taxon>Bacteria</taxon>
        <taxon>Pseudomonadati</taxon>
        <taxon>Verrucomicrobiota</taxon>
        <taxon>Verrucomicrobiia</taxon>
        <taxon>Verrucomicrobiales</taxon>
        <taxon>Verrucomicrobiaceae</taxon>
        <taxon>Luteolibacter</taxon>
    </lineage>
</organism>
<evidence type="ECO:0000313" key="2">
    <source>
        <dbReference type="EMBL" id="MCW1887682.1"/>
    </source>
</evidence>
<gene>
    <name evidence="2" type="ORF">OKA04_23295</name>
</gene>
<evidence type="ECO:0000313" key="3">
    <source>
        <dbReference type="Proteomes" id="UP001207930"/>
    </source>
</evidence>
<keyword evidence="1" id="KW-0812">Transmembrane</keyword>
<reference evidence="2 3" key="1">
    <citation type="submission" date="2022-10" db="EMBL/GenBank/DDBJ databases">
        <title>Luteolibacter flavescens strain MCCC 1K03193, whole genome shotgun sequencing project.</title>
        <authorList>
            <person name="Zhao G."/>
            <person name="Shen L."/>
        </authorList>
    </citation>
    <scope>NUCLEOTIDE SEQUENCE [LARGE SCALE GENOMIC DNA]</scope>
    <source>
        <strain evidence="2 3">MCCC 1K03193</strain>
    </source>
</reference>
<comment type="caution">
    <text evidence="2">The sequence shown here is derived from an EMBL/GenBank/DDBJ whole genome shotgun (WGS) entry which is preliminary data.</text>
</comment>
<proteinExistence type="predicted"/>
<name>A0ABT3FVT4_9BACT</name>
<feature type="transmembrane region" description="Helical" evidence="1">
    <location>
        <begin position="16"/>
        <end position="35"/>
    </location>
</feature>